<organism evidence="11 12">
    <name type="scientific">Tenacibaculum vairaonense</name>
    <dbReference type="NCBI Taxonomy" id="3137860"/>
    <lineage>
        <taxon>Bacteria</taxon>
        <taxon>Pseudomonadati</taxon>
        <taxon>Bacteroidota</taxon>
        <taxon>Flavobacteriia</taxon>
        <taxon>Flavobacteriales</taxon>
        <taxon>Flavobacteriaceae</taxon>
        <taxon>Tenacibaculum</taxon>
    </lineage>
</organism>
<dbReference type="InterPro" id="IPR026444">
    <property type="entry name" value="Secre_tail"/>
</dbReference>
<dbReference type="InterPro" id="IPR000601">
    <property type="entry name" value="PKD_dom"/>
</dbReference>
<gene>
    <name evidence="11" type="ORF">T190115A13A_50080</name>
</gene>
<dbReference type="RefSeq" id="WP_348739438.1">
    <property type="nucleotide sequence ID" value="NZ_CAXJRC010000042.1"/>
</dbReference>
<dbReference type="SUPFAM" id="SSF55486">
    <property type="entry name" value="Metalloproteases ('zincins'), catalytic domain"/>
    <property type="match status" value="1"/>
</dbReference>
<evidence type="ECO:0000256" key="7">
    <source>
        <dbReference type="ARBA" id="ARBA00023049"/>
    </source>
</evidence>
<keyword evidence="3" id="KW-0479">Metal-binding</keyword>
<dbReference type="CDD" id="cd00146">
    <property type="entry name" value="PKD"/>
    <property type="match status" value="1"/>
</dbReference>
<protein>
    <recommendedName>
        <fullName evidence="10">PKD domain-containing protein</fullName>
    </recommendedName>
</protein>
<feature type="chain" id="PRO_5047356982" description="PKD domain-containing protein" evidence="9">
    <location>
        <begin position="26"/>
        <end position="1375"/>
    </location>
</feature>
<evidence type="ECO:0000256" key="3">
    <source>
        <dbReference type="ARBA" id="ARBA00022723"/>
    </source>
</evidence>
<accession>A0ABP1FBY4</accession>
<dbReference type="PROSITE" id="PS50093">
    <property type="entry name" value="PKD"/>
    <property type="match status" value="1"/>
</dbReference>
<keyword evidence="6" id="KW-0862">Zinc</keyword>
<evidence type="ECO:0000256" key="2">
    <source>
        <dbReference type="ARBA" id="ARBA00022670"/>
    </source>
</evidence>
<evidence type="ECO:0000313" key="11">
    <source>
        <dbReference type="EMBL" id="CAL2107838.1"/>
    </source>
</evidence>
<dbReference type="Pfam" id="PF18962">
    <property type="entry name" value="Por_Secre_tail"/>
    <property type="match status" value="1"/>
</dbReference>
<comment type="caution">
    <text evidence="11">The sequence shown here is derived from an EMBL/GenBank/DDBJ whole genome shotgun (WGS) entry which is preliminary data.</text>
</comment>
<evidence type="ECO:0000256" key="5">
    <source>
        <dbReference type="ARBA" id="ARBA00022801"/>
    </source>
</evidence>
<dbReference type="InterPro" id="IPR008754">
    <property type="entry name" value="Peptidase_M43"/>
</dbReference>
<dbReference type="PANTHER" id="PTHR47466">
    <property type="match status" value="1"/>
</dbReference>
<keyword evidence="2" id="KW-0645">Protease</keyword>
<dbReference type="Proteomes" id="UP001497602">
    <property type="component" value="Unassembled WGS sequence"/>
</dbReference>
<keyword evidence="7" id="KW-0482">Metalloprotease</keyword>
<evidence type="ECO:0000256" key="9">
    <source>
        <dbReference type="SAM" id="SignalP"/>
    </source>
</evidence>
<keyword evidence="12" id="KW-1185">Reference proteome</keyword>
<comment type="similarity">
    <text evidence="1">Belongs to the peptidase M43B family.</text>
</comment>
<proteinExistence type="inferred from homology"/>
<dbReference type="Pfam" id="PF05572">
    <property type="entry name" value="Peptidase_M43"/>
    <property type="match status" value="1"/>
</dbReference>
<dbReference type="NCBIfam" id="TIGR04183">
    <property type="entry name" value="Por_Secre_tail"/>
    <property type="match status" value="1"/>
</dbReference>
<reference evidence="11 12" key="1">
    <citation type="submission" date="2024-05" db="EMBL/GenBank/DDBJ databases">
        <authorList>
            <person name="Duchaud E."/>
        </authorList>
    </citation>
    <scope>NUCLEOTIDE SEQUENCE [LARGE SCALE GENOMIC DNA]</scope>
    <source>
        <strain evidence="11">Ena-SAMPLE-TAB-13-05-2024-13:56:06:370-140305</strain>
    </source>
</reference>
<evidence type="ECO:0000256" key="4">
    <source>
        <dbReference type="ARBA" id="ARBA00022729"/>
    </source>
</evidence>
<evidence type="ECO:0000259" key="10">
    <source>
        <dbReference type="PROSITE" id="PS50093"/>
    </source>
</evidence>
<evidence type="ECO:0000256" key="8">
    <source>
        <dbReference type="ARBA" id="ARBA00023157"/>
    </source>
</evidence>
<keyword evidence="8" id="KW-1015">Disulfide bond</keyword>
<dbReference type="EMBL" id="CAXJRC010000042">
    <property type="protein sequence ID" value="CAL2107838.1"/>
    <property type="molecule type" value="Genomic_DNA"/>
</dbReference>
<dbReference type="PANTHER" id="PTHR47466:SF1">
    <property type="entry name" value="METALLOPROTEASE MEP1 (AFU_ORTHOLOGUE AFUA_1G07730)-RELATED"/>
    <property type="match status" value="1"/>
</dbReference>
<dbReference type="Gene3D" id="3.40.390.10">
    <property type="entry name" value="Collagenase (Catalytic Domain)"/>
    <property type="match status" value="1"/>
</dbReference>
<dbReference type="SUPFAM" id="SSF49299">
    <property type="entry name" value="PKD domain"/>
    <property type="match status" value="1"/>
</dbReference>
<name>A0ABP1FBY4_9FLAO</name>
<evidence type="ECO:0000313" key="12">
    <source>
        <dbReference type="Proteomes" id="UP001497602"/>
    </source>
</evidence>
<dbReference type="Pfam" id="PF20009">
    <property type="entry name" value="GEVED"/>
    <property type="match status" value="2"/>
</dbReference>
<evidence type="ECO:0000256" key="6">
    <source>
        <dbReference type="ARBA" id="ARBA00022833"/>
    </source>
</evidence>
<dbReference type="InterPro" id="IPR024079">
    <property type="entry name" value="MetalloPept_cat_dom_sf"/>
</dbReference>
<dbReference type="InterPro" id="IPR013783">
    <property type="entry name" value="Ig-like_fold"/>
</dbReference>
<feature type="domain" description="PKD" evidence="10">
    <location>
        <begin position="1043"/>
        <end position="1108"/>
    </location>
</feature>
<dbReference type="Gene3D" id="2.60.40.3080">
    <property type="match status" value="1"/>
</dbReference>
<dbReference type="Gene3D" id="2.60.40.10">
    <property type="entry name" value="Immunoglobulins"/>
    <property type="match status" value="1"/>
</dbReference>
<evidence type="ECO:0000256" key="1">
    <source>
        <dbReference type="ARBA" id="ARBA00008721"/>
    </source>
</evidence>
<feature type="signal peptide" evidence="9">
    <location>
        <begin position="1"/>
        <end position="25"/>
    </location>
</feature>
<dbReference type="InterPro" id="IPR035986">
    <property type="entry name" value="PKD_dom_sf"/>
</dbReference>
<keyword evidence="4 9" id="KW-0732">Signal</keyword>
<dbReference type="InterPro" id="IPR045474">
    <property type="entry name" value="GEVED"/>
</dbReference>
<sequence length="1375" mass="155164">MKSLKITLLLLIGVLSIPMVGQQHNDEIPHRCDTPSREAYYSKNYQARVEAYELEVFTKNFIENKKRLAKKGIKNKAPKYVVPVVFHVFGTDFAGKKVDDALVKDALKKTNEDFHGLNNDFNDVSDRFKGLRATLDVDFKLAEVDPHGNPTTGINYYTNRAGFGADNIFDEEIAQFAWDNYKYFNIYILLDLKKDGKLNRSGVAWYPNKNQSDRNVARAVFNGRYLGTNSNENFRRILTHEFGHYLNLAHTFDGGCSGTGDNVDDTPATTVSLACLVTEEKCAGAGIPNSENFMDYSDCYRMFTRGQIERMHAALEHETRKPLWQASNLAEIFPSNTNEPKLYYDFTTFSEGFENDGTIGGEREVKIRLENGPKFSRIGTLPINSYTTENLPSGLNVEVISTNETEAVVKLTGKATSHAKRNNIRNLKLTFNNAAFTGFNATDIRGYSRPDLRIEYNDSYESTYETFDELRQVAVDGNNFVSFGINPGQQRPRYELSIEDENINFGYDAGAKHVAINNDKKVLLLEEGTTIDASLNWDHDTRDRVLIDEAYQAWKGKRGYVGLRIERQLFPGTYYYGWARVEVSENGKIARFIDFYSHQNPTYTVRAGHTDKGVITLSKPIFFEDETNNGTFSEEIDIMLSGSTTFTDNNLVNGVHYKVTNVPSGLTVNIQKIDNKTAKLTLQGAATNHVKGDGALVKLNFLEDAFTIKPVNRMDFKVQVRFFDPYGVTYIDTANLMPWINKSNDNQWFYLDTDFDFGDNSRYAMSFYEDGSDSQEYVVMNGRGKGFTMTPTNYHAISLAQGSQVDASSSFISTGYGVNNAPKFAGYNIPSNGKTIYTGLRFRDRAGRLHYGWIQVEAKSDGTGARLLAAAFNRKPNESITVGEVENIHCYAGANQNEKYDDYSSAIGEFKFEQFIQRSDFPQNYTDFTSREIKVRPGKNNFSIKNDGVRTSETNTVGMWIDLNNDNDFDDDGEEVYMSSPYPAGSGYAGEVNLPEIDGTFKLRITVKNETAAADPKPSPCDLFLHGEVEDYTINISNSNPIYPVPDFEMPESISAKDLLNVKDTSKKDPETWNWEFEGGVPSTFNGQQPPSIYYENEGTFKVTLTVTKGDITQKIEKTLKVNPSPSDYCDVTRRGRYTGRSDVTKVVFGSINNTTEPGGDGYNDFTSLSTDLAEGQTYPIELTTYKQITSSTSDAGTNLIVWIDWNKNNKFSEDEIAYERRSLASDDDEMVLTSDITVPKVYSNGATRMRIIRYYSYSINHRPVCGEIPEADIEDYTVNLTGSALNVEESIFESTKIYPNPTNNELNISFNKNLKINNDNFKVQILDITGKLILEKNKVEAKRLKFNVENFENGTYILQIRNGSNYIHKLFIKK</sequence>
<keyword evidence="5" id="KW-0378">Hydrolase</keyword>